<feature type="transmembrane region" description="Helical" evidence="6">
    <location>
        <begin position="45"/>
        <end position="69"/>
    </location>
</feature>
<protein>
    <submittedName>
        <fullName evidence="7">Amino acid exporter (AAE family)</fullName>
    </submittedName>
</protein>
<dbReference type="Gene3D" id="1.20.1740.10">
    <property type="entry name" value="Amino acid/polyamine transporter I"/>
    <property type="match status" value="1"/>
</dbReference>
<reference evidence="7 8" key="1">
    <citation type="submission" date="2018-07" db="EMBL/GenBank/DDBJ databases">
        <title>Genomic Encyclopedia of Type Strains, Phase IV (KMG-IV): sequencing the most valuable type-strain genomes for metagenomic binning, comparative biology and taxonomic classification.</title>
        <authorList>
            <person name="Goeker M."/>
        </authorList>
    </citation>
    <scope>NUCLEOTIDE SEQUENCE [LARGE SCALE GENOMIC DNA]</scope>
    <source>
        <strain evidence="7 8">DSM 27016</strain>
    </source>
</reference>
<evidence type="ECO:0000256" key="1">
    <source>
        <dbReference type="ARBA" id="ARBA00004651"/>
    </source>
</evidence>
<name>A0A369B0B2_9FIRM</name>
<sequence length="427" mass="46581">MSSLKKSLNLYQGIGILVSTLLGSGIFLIPAIVSSIAGTKSAVSWLLMILIILPIALTFSSLGIVYPNAGGTAFFIRNAFGKRFENFTSWLYLSVVSIGPPVVIITGANYLGSIINANKTGVFIISVGMLLIMLLINLQGIELTGNIQTIISIVIVAVILIMAIFSLAKEPLLILKNTNFKLEKGDISIILESMGIVFWCFVGIEALAHLAPEFKNIEKDFPKTVIISILLVGFLCLLLSLIVLQYHAYGNESLNAGYVAYIINIMIGGYGKNFASILGFITCFATVNVYILSFSRQILSMSQNKVLPAFFLKTTSRNVPINATIPCFLLVLITIAAKFALNINLNELILYANGIFISVYLLASVSGLVLLSGFKKIIALLATIFCLSILMCIGTKAIYAIIVLIFSVFWDYARELYLSSQEKTRNF</sequence>
<dbReference type="RefSeq" id="WP_114298286.1">
    <property type="nucleotide sequence ID" value="NZ_QPJT01000014.1"/>
</dbReference>
<dbReference type="OrthoDB" id="178667at2"/>
<keyword evidence="4 6" id="KW-1133">Transmembrane helix</keyword>
<dbReference type="Pfam" id="PF13520">
    <property type="entry name" value="AA_permease_2"/>
    <property type="match status" value="1"/>
</dbReference>
<dbReference type="InterPro" id="IPR050367">
    <property type="entry name" value="APC_superfamily"/>
</dbReference>
<evidence type="ECO:0000256" key="5">
    <source>
        <dbReference type="ARBA" id="ARBA00023136"/>
    </source>
</evidence>
<evidence type="ECO:0000313" key="7">
    <source>
        <dbReference type="EMBL" id="RCX14853.1"/>
    </source>
</evidence>
<feature type="transmembrane region" description="Helical" evidence="6">
    <location>
        <begin position="378"/>
        <end position="410"/>
    </location>
</feature>
<feature type="transmembrane region" description="Helical" evidence="6">
    <location>
        <begin position="224"/>
        <end position="246"/>
    </location>
</feature>
<accession>A0A369B0B2</accession>
<proteinExistence type="predicted"/>
<evidence type="ECO:0000256" key="4">
    <source>
        <dbReference type="ARBA" id="ARBA00022989"/>
    </source>
</evidence>
<comment type="caution">
    <text evidence="7">The sequence shown here is derived from an EMBL/GenBank/DDBJ whole genome shotgun (WGS) entry which is preliminary data.</text>
</comment>
<feature type="transmembrane region" description="Helical" evidence="6">
    <location>
        <begin position="253"/>
        <end position="271"/>
    </location>
</feature>
<feature type="transmembrane region" description="Helical" evidence="6">
    <location>
        <begin position="319"/>
        <end position="337"/>
    </location>
</feature>
<dbReference type="GO" id="GO:0022857">
    <property type="term" value="F:transmembrane transporter activity"/>
    <property type="evidence" value="ECO:0007669"/>
    <property type="project" value="InterPro"/>
</dbReference>
<feature type="transmembrane region" description="Helical" evidence="6">
    <location>
        <begin position="349"/>
        <end position="371"/>
    </location>
</feature>
<evidence type="ECO:0000256" key="6">
    <source>
        <dbReference type="SAM" id="Phobius"/>
    </source>
</evidence>
<feature type="transmembrane region" description="Helical" evidence="6">
    <location>
        <begin position="147"/>
        <end position="168"/>
    </location>
</feature>
<dbReference type="EMBL" id="QPJT01000014">
    <property type="protein sequence ID" value="RCX14853.1"/>
    <property type="molecule type" value="Genomic_DNA"/>
</dbReference>
<comment type="subcellular location">
    <subcellularLocation>
        <location evidence="1">Cell membrane</location>
        <topology evidence="1">Multi-pass membrane protein</topology>
    </subcellularLocation>
</comment>
<feature type="transmembrane region" description="Helical" evidence="6">
    <location>
        <begin position="12"/>
        <end position="33"/>
    </location>
</feature>
<keyword evidence="5 6" id="KW-0472">Membrane</keyword>
<dbReference type="PANTHER" id="PTHR42770:SF13">
    <property type="entry name" value="L-METHIONINE_BRANCHED-CHAIN AMINO ACID EXPORTER YJEH"/>
    <property type="match status" value="1"/>
</dbReference>
<evidence type="ECO:0000313" key="8">
    <source>
        <dbReference type="Proteomes" id="UP000253034"/>
    </source>
</evidence>
<evidence type="ECO:0000256" key="3">
    <source>
        <dbReference type="ARBA" id="ARBA00022692"/>
    </source>
</evidence>
<feature type="transmembrane region" description="Helical" evidence="6">
    <location>
        <begin position="277"/>
        <end position="299"/>
    </location>
</feature>
<keyword evidence="2" id="KW-1003">Cell membrane</keyword>
<feature type="transmembrane region" description="Helical" evidence="6">
    <location>
        <begin position="122"/>
        <end position="141"/>
    </location>
</feature>
<gene>
    <name evidence="7" type="ORF">DFR58_11487</name>
</gene>
<dbReference type="Proteomes" id="UP000253034">
    <property type="component" value="Unassembled WGS sequence"/>
</dbReference>
<feature type="transmembrane region" description="Helical" evidence="6">
    <location>
        <begin position="89"/>
        <end position="110"/>
    </location>
</feature>
<organism evidence="7 8">
    <name type="scientific">Anaerobacterium chartisolvens</name>
    <dbReference type="NCBI Taxonomy" id="1297424"/>
    <lineage>
        <taxon>Bacteria</taxon>
        <taxon>Bacillati</taxon>
        <taxon>Bacillota</taxon>
        <taxon>Clostridia</taxon>
        <taxon>Eubacteriales</taxon>
        <taxon>Oscillospiraceae</taxon>
        <taxon>Anaerobacterium</taxon>
    </lineage>
</organism>
<dbReference type="NCBIfam" id="NF008245">
    <property type="entry name" value="PRK11021.1"/>
    <property type="match status" value="1"/>
</dbReference>
<dbReference type="InterPro" id="IPR002293">
    <property type="entry name" value="AA/rel_permease1"/>
</dbReference>
<dbReference type="PANTHER" id="PTHR42770">
    <property type="entry name" value="AMINO ACID TRANSPORTER-RELATED"/>
    <property type="match status" value="1"/>
</dbReference>
<evidence type="ECO:0000256" key="2">
    <source>
        <dbReference type="ARBA" id="ARBA00022475"/>
    </source>
</evidence>
<dbReference type="GO" id="GO:0005886">
    <property type="term" value="C:plasma membrane"/>
    <property type="evidence" value="ECO:0007669"/>
    <property type="project" value="UniProtKB-SubCell"/>
</dbReference>
<dbReference type="PIRSF" id="PIRSF006060">
    <property type="entry name" value="AA_transporter"/>
    <property type="match status" value="1"/>
</dbReference>
<feature type="transmembrane region" description="Helical" evidence="6">
    <location>
        <begin position="189"/>
        <end position="212"/>
    </location>
</feature>
<dbReference type="AlphaFoldDB" id="A0A369B0B2"/>
<keyword evidence="3 6" id="KW-0812">Transmembrane</keyword>
<keyword evidence="8" id="KW-1185">Reference proteome</keyword>